<organism evidence="2 3">
    <name type="scientific">Candidatus Desulfovibrio trichonymphae</name>
    <dbReference type="NCBI Taxonomy" id="1725232"/>
    <lineage>
        <taxon>Bacteria</taxon>
        <taxon>Pseudomonadati</taxon>
        <taxon>Thermodesulfobacteriota</taxon>
        <taxon>Desulfovibrionia</taxon>
        <taxon>Desulfovibrionales</taxon>
        <taxon>Desulfovibrionaceae</taxon>
        <taxon>Desulfovibrio</taxon>
    </lineage>
</organism>
<evidence type="ECO:0000313" key="2">
    <source>
        <dbReference type="EMBL" id="BAV91825.1"/>
    </source>
</evidence>
<dbReference type="EMBL" id="AP017368">
    <property type="protein sequence ID" value="BAV91825.1"/>
    <property type="molecule type" value="Genomic_DNA"/>
</dbReference>
<dbReference type="Gene3D" id="2.50.20.10">
    <property type="entry name" value="Lipoprotein localisation LolA/LolB/LppX"/>
    <property type="match status" value="1"/>
</dbReference>
<keyword evidence="1" id="KW-0732">Signal</keyword>
<dbReference type="PROSITE" id="PS51257">
    <property type="entry name" value="PROKAR_LIPOPROTEIN"/>
    <property type="match status" value="1"/>
</dbReference>
<evidence type="ECO:0000256" key="1">
    <source>
        <dbReference type="SAM" id="SignalP"/>
    </source>
</evidence>
<dbReference type="OrthoDB" id="5470164at2"/>
<reference evidence="2 3" key="1">
    <citation type="journal article" date="2017" name="ISME J.">
        <title>Genome of 'Ca. Desulfovibrio trichonymphae', an H2-oxidizing bacterium in a tripartite symbiotic system within a protist cell in the termite gut.</title>
        <authorList>
            <person name="Kuwahara H."/>
            <person name="Yuki M."/>
            <person name="Izawa K."/>
            <person name="Ohkuma M."/>
            <person name="Hongoh Y."/>
        </authorList>
    </citation>
    <scope>NUCLEOTIDE SEQUENCE [LARGE SCALE GENOMIC DNA]</scope>
    <source>
        <strain evidence="2 3">Rs-N31</strain>
    </source>
</reference>
<sequence>MKKYFIAVLLLLCACAKQHPADISPEIQTAAAARWQKFTASNTTPAYPPYRLQMSLRFGTADDTRRVTALFWGNGDDKLRMDVMAGVGAVAARILEDGQHFLIYSPNENKAWFYQGATKPLSQMGMPVPFDLKHLANLLNGRYALVFGTTYNDSGGLQNGLMCYTLTDKLGGSLTLNTDGLPVLWRDDRHAASGWTMEIAYNDSTPPLPRRLSLTNDNGKRAIVLIKERENPTIRFTDEQMRLALPENTPLWPLAQYKSQRF</sequence>
<gene>
    <name evidence="2" type="primary">rpiB</name>
    <name evidence="2" type="ORF">RSDT_0313</name>
</gene>
<dbReference type="KEGG" id="dtr:RSDT_0313"/>
<name>A0A1J1DPQ4_9BACT</name>
<feature type="signal peptide" evidence="1">
    <location>
        <begin position="1"/>
        <end position="21"/>
    </location>
</feature>
<dbReference type="Proteomes" id="UP000242645">
    <property type="component" value="Chromosome"/>
</dbReference>
<dbReference type="RefSeq" id="WP_096399354.1">
    <property type="nucleotide sequence ID" value="NZ_AP017368.1"/>
</dbReference>
<evidence type="ECO:0000313" key="3">
    <source>
        <dbReference type="Proteomes" id="UP000242645"/>
    </source>
</evidence>
<accession>A0A1J1DPQ4</accession>
<dbReference type="AlphaFoldDB" id="A0A1J1DPQ4"/>
<keyword evidence="2" id="KW-0413">Isomerase</keyword>
<feature type="chain" id="PRO_5009618544" evidence="1">
    <location>
        <begin position="22"/>
        <end position="262"/>
    </location>
</feature>
<dbReference type="GO" id="GO:0016853">
    <property type="term" value="F:isomerase activity"/>
    <property type="evidence" value="ECO:0007669"/>
    <property type="project" value="UniProtKB-KW"/>
</dbReference>
<protein>
    <submittedName>
        <fullName evidence="2">Ribose 5-phosphate isomerase B</fullName>
    </submittedName>
</protein>
<proteinExistence type="predicted"/>
<keyword evidence="3" id="KW-1185">Reference proteome</keyword>